<dbReference type="PIRSF" id="PIRSF000368">
    <property type="entry name" value="NrdG"/>
    <property type="match status" value="1"/>
</dbReference>
<dbReference type="Proteomes" id="UP000878956">
    <property type="component" value="Unassembled WGS sequence"/>
</dbReference>
<organism evidence="8 9">
    <name type="scientific">Clostridioides difficile</name>
    <name type="common">Peptoclostridium difficile</name>
    <dbReference type="NCBI Taxonomy" id="1496"/>
    <lineage>
        <taxon>Bacteria</taxon>
        <taxon>Bacillati</taxon>
        <taxon>Bacillota</taxon>
        <taxon>Clostridia</taxon>
        <taxon>Peptostreptococcales</taxon>
        <taxon>Peptostreptococcaceae</taxon>
        <taxon>Clostridioides</taxon>
    </lineage>
</organism>
<evidence type="ECO:0000256" key="2">
    <source>
        <dbReference type="ARBA" id="ARBA00022485"/>
    </source>
</evidence>
<comment type="function">
    <text evidence="7">Activation of anaerobic ribonucleoside-triphosphate reductase under anaerobic conditions by generation of an organic free radical, using S-adenosylmethionine and reduced flavodoxin as cosubstrates to produce 5'-deoxy-adenosine.</text>
</comment>
<gene>
    <name evidence="8" type="primary">nrdG</name>
    <name evidence="8" type="ORF">KRM00_001107</name>
</gene>
<name>A0AAQ2ZV47_CLODI</name>
<keyword evidence="7" id="KW-0560">Oxidoreductase</keyword>
<dbReference type="Pfam" id="PF13353">
    <property type="entry name" value="Fer4_12"/>
    <property type="match status" value="1"/>
</dbReference>
<dbReference type="InterPro" id="IPR007197">
    <property type="entry name" value="rSAM"/>
</dbReference>
<dbReference type="GO" id="GO:0046872">
    <property type="term" value="F:metal ion binding"/>
    <property type="evidence" value="ECO:0007669"/>
    <property type="project" value="UniProtKB-KW"/>
</dbReference>
<evidence type="ECO:0000256" key="3">
    <source>
        <dbReference type="ARBA" id="ARBA00022691"/>
    </source>
</evidence>
<dbReference type="PANTHER" id="PTHR30352">
    <property type="entry name" value="PYRUVATE FORMATE-LYASE-ACTIVATING ENZYME"/>
    <property type="match status" value="1"/>
</dbReference>
<proteinExistence type="inferred from homology"/>
<dbReference type="GO" id="GO:0051539">
    <property type="term" value="F:4 iron, 4 sulfur cluster binding"/>
    <property type="evidence" value="ECO:0007669"/>
    <property type="project" value="UniProtKB-KW"/>
</dbReference>
<dbReference type="SFLD" id="SFLDG01066">
    <property type="entry name" value="organic_radical-activating_enz"/>
    <property type="match status" value="1"/>
</dbReference>
<protein>
    <recommendedName>
        <fullName evidence="7">Anaerobic ribonucleoside-triphosphate reductase-activating protein</fullName>
        <ecNumber evidence="7">1.97.1.-</ecNumber>
    </recommendedName>
</protein>
<keyword evidence="3" id="KW-0949">S-adenosyl-L-methionine</keyword>
<dbReference type="InterPro" id="IPR013785">
    <property type="entry name" value="Aldolase_TIM"/>
</dbReference>
<dbReference type="PANTHER" id="PTHR30352:SF2">
    <property type="entry name" value="ANAEROBIC RIBONUCLEOSIDE-TRIPHOSPHATE REDUCTASE-ACTIVATING PROTEIN"/>
    <property type="match status" value="1"/>
</dbReference>
<dbReference type="GO" id="GO:0043365">
    <property type="term" value="F:[formate-C-acetyltransferase]-activating enzyme activity"/>
    <property type="evidence" value="ECO:0007669"/>
    <property type="project" value="InterPro"/>
</dbReference>
<evidence type="ECO:0000256" key="4">
    <source>
        <dbReference type="ARBA" id="ARBA00022723"/>
    </source>
</evidence>
<evidence type="ECO:0000256" key="7">
    <source>
        <dbReference type="PIRNR" id="PIRNR000368"/>
    </source>
</evidence>
<dbReference type="SFLD" id="SFLDS00029">
    <property type="entry name" value="Radical_SAM"/>
    <property type="match status" value="1"/>
</dbReference>
<keyword evidence="6" id="KW-0411">Iron-sulfur</keyword>
<comment type="caution">
    <text evidence="8">The sequence shown here is derived from an EMBL/GenBank/DDBJ whole genome shotgun (WGS) entry which is preliminary data.</text>
</comment>
<keyword evidence="5" id="KW-0408">Iron</keyword>
<dbReference type="SFLD" id="SFLDG01063">
    <property type="entry name" value="activating_enzymes__group_1"/>
    <property type="match status" value="1"/>
</dbReference>
<sequence length="165" mass="19095">MDKDYIYILDIKHDTIVDGEGFRTSIYCSGCNHMCRGCHNPQSWDIKNGTLTKVLDIYKEIISNKFSDVTFSGGDPLLQLQGFVHLAKLIKKNTNKTIWCYTGFKFEELITDNEKLELLKLIDVLVDGKFEEDKKSLELIFKGSSNQRIIDVQKTLYEKQIVLYE</sequence>
<reference evidence="8" key="2">
    <citation type="submission" date="2021-06" db="EMBL/GenBank/DDBJ databases">
        <authorList>
            <consortium name="NCBI Pathogen Detection Project"/>
        </authorList>
    </citation>
    <scope>NUCLEOTIDE SEQUENCE</scope>
    <source>
        <strain evidence="8">HN1000</strain>
    </source>
</reference>
<dbReference type="GO" id="GO:0004748">
    <property type="term" value="F:ribonucleoside-diphosphate reductase activity, thioredoxin disulfide as acceptor"/>
    <property type="evidence" value="ECO:0007669"/>
    <property type="project" value="TreeGrafter"/>
</dbReference>
<dbReference type="EC" id="1.97.1.-" evidence="7"/>
<keyword evidence="4" id="KW-0479">Metal-binding</keyword>
<evidence type="ECO:0000313" key="9">
    <source>
        <dbReference type="Proteomes" id="UP000878956"/>
    </source>
</evidence>
<evidence type="ECO:0000313" key="8">
    <source>
        <dbReference type="EMBL" id="HBH1541644.1"/>
    </source>
</evidence>
<dbReference type="NCBIfam" id="TIGR02491">
    <property type="entry name" value="NrdG"/>
    <property type="match status" value="1"/>
</dbReference>
<dbReference type="SUPFAM" id="SSF102114">
    <property type="entry name" value="Radical SAM enzymes"/>
    <property type="match status" value="1"/>
</dbReference>
<dbReference type="RefSeq" id="WP_009894987.1">
    <property type="nucleotide sequence ID" value="NZ_BING01000001.1"/>
</dbReference>
<evidence type="ECO:0000256" key="6">
    <source>
        <dbReference type="ARBA" id="ARBA00023014"/>
    </source>
</evidence>
<comment type="similarity">
    <text evidence="7">Belongs to the organic radical-activating enzymes family.</text>
</comment>
<dbReference type="InterPro" id="IPR058240">
    <property type="entry name" value="rSAM_sf"/>
</dbReference>
<dbReference type="InterPro" id="IPR034457">
    <property type="entry name" value="Organic_radical-activating"/>
</dbReference>
<dbReference type="InterPro" id="IPR012837">
    <property type="entry name" value="NrdG"/>
</dbReference>
<dbReference type="CDD" id="cd01335">
    <property type="entry name" value="Radical_SAM"/>
    <property type="match status" value="1"/>
</dbReference>
<dbReference type="SFLD" id="SFLDF00299">
    <property type="entry name" value="anaerobic_ribonucleoside-triph"/>
    <property type="match status" value="1"/>
</dbReference>
<dbReference type="AlphaFoldDB" id="A0AAQ2ZV47"/>
<comment type="cofactor">
    <cofactor evidence="1">
        <name>[4Fe-4S] cluster</name>
        <dbReference type="ChEBI" id="CHEBI:49883"/>
    </cofactor>
</comment>
<reference evidence="8" key="1">
    <citation type="journal article" date="2018" name="Genome Biol.">
        <title>SKESA: strategic k-mer extension for scrupulous assemblies.</title>
        <authorList>
            <person name="Souvorov A."/>
            <person name="Agarwala R."/>
            <person name="Lipman D.J."/>
        </authorList>
    </citation>
    <scope>NUCLEOTIDE SEQUENCE</scope>
    <source>
        <strain evidence="8">HN1000</strain>
    </source>
</reference>
<evidence type="ECO:0000256" key="1">
    <source>
        <dbReference type="ARBA" id="ARBA00001966"/>
    </source>
</evidence>
<dbReference type="EMBL" id="DAEPXK010000008">
    <property type="protein sequence ID" value="HBH1541644.1"/>
    <property type="molecule type" value="Genomic_DNA"/>
</dbReference>
<keyword evidence="2" id="KW-0004">4Fe-4S</keyword>
<accession>A0AAQ2ZV47</accession>
<evidence type="ECO:0000256" key="5">
    <source>
        <dbReference type="ARBA" id="ARBA00023004"/>
    </source>
</evidence>
<dbReference type="Gene3D" id="3.20.20.70">
    <property type="entry name" value="Aldolase class I"/>
    <property type="match status" value="1"/>
</dbReference>